<evidence type="ECO:0000313" key="2">
    <source>
        <dbReference type="EMBL" id="AAY59129.1"/>
    </source>
</evidence>
<dbReference type="HOGENOM" id="CLU_2567260_0_0_4"/>
<sequence length="81" mass="9082">MPDLECAGGHAARRSHPVRNDRTNPRPFADIEKIDIETYKNRTILATAPELTYGPTRSMRPFQCAGRQRRRHSACASTAST</sequence>
<evidence type="ECO:0000313" key="3">
    <source>
        <dbReference type="Proteomes" id="UP000006693"/>
    </source>
</evidence>
<organism evidence="2 3">
    <name type="scientific">Burkholderia mallei (strain ATCC 23344)</name>
    <dbReference type="NCBI Taxonomy" id="243160"/>
    <lineage>
        <taxon>Bacteria</taxon>
        <taxon>Pseudomonadati</taxon>
        <taxon>Pseudomonadota</taxon>
        <taxon>Betaproteobacteria</taxon>
        <taxon>Burkholderiales</taxon>
        <taxon>Burkholderiaceae</taxon>
        <taxon>Burkholderia</taxon>
        <taxon>pseudomallei group</taxon>
    </lineage>
</organism>
<proteinExistence type="predicted"/>
<dbReference type="EMBL" id="CP000011">
    <property type="protein sequence ID" value="AAY59129.1"/>
    <property type="molecule type" value="Genomic_DNA"/>
</dbReference>
<feature type="region of interest" description="Disordered" evidence="1">
    <location>
        <begin position="1"/>
        <end position="26"/>
    </location>
</feature>
<dbReference type="Proteomes" id="UP000006693">
    <property type="component" value="Chromosome 2"/>
</dbReference>
<accession>A0A0H2XD45</accession>
<protein>
    <submittedName>
        <fullName evidence="2">Uncharacterized protein</fullName>
    </submittedName>
</protein>
<dbReference type="KEGG" id="bma:BMAA1879"/>
<gene>
    <name evidence="2" type="ordered locus">BMAA1879</name>
</gene>
<name>A0A0H2XD45_BURMA</name>
<keyword evidence="3" id="KW-1185">Reference proteome</keyword>
<reference evidence="2 3" key="1">
    <citation type="journal article" date="2004" name="Proc. Natl. Acad. Sci. U.S.A.">
        <title>Structural flexibility in the Burkholderia mallei genome.</title>
        <authorList>
            <person name="Nierman W.C."/>
            <person name="DeShazer D."/>
            <person name="Kim H.S."/>
            <person name="Tettelin H."/>
            <person name="Nelson K.E."/>
            <person name="Feldblyum T."/>
            <person name="Ulrich R.L."/>
            <person name="Ronning C.M."/>
            <person name="Brinkac L.M."/>
            <person name="Daugherty S.C."/>
            <person name="Davidsen T.D."/>
            <person name="Deboy R.T."/>
            <person name="Dimitrov G."/>
            <person name="Dodson R.J."/>
            <person name="Durkin A.S."/>
            <person name="Gwinn M.L."/>
            <person name="Haft D.H."/>
            <person name="Khouri H."/>
            <person name="Kolonay J.F."/>
            <person name="Madupu R."/>
            <person name="Mohammoud Y."/>
            <person name="Nelson W.C."/>
            <person name="Radune D."/>
            <person name="Romero C.M."/>
            <person name="Sarria S."/>
            <person name="Selengut J."/>
            <person name="Shamblin C."/>
            <person name="Sullivan S.A."/>
            <person name="White O."/>
            <person name="Yu Y."/>
            <person name="Zafar N."/>
            <person name="Zhou L."/>
            <person name="Fraser C.M."/>
        </authorList>
    </citation>
    <scope>NUCLEOTIDE SEQUENCE [LARGE SCALE GENOMIC DNA]</scope>
    <source>
        <strain evidence="2 3">ATCC 23344</strain>
    </source>
</reference>
<evidence type="ECO:0000256" key="1">
    <source>
        <dbReference type="SAM" id="MobiDB-lite"/>
    </source>
</evidence>
<dbReference type="AlphaFoldDB" id="A0A0H2XD45"/>